<evidence type="ECO:0000313" key="4">
    <source>
        <dbReference type="Proteomes" id="UP000706525"/>
    </source>
</evidence>
<comment type="caution">
    <text evidence="3">The sequence shown here is derived from an EMBL/GenBank/DDBJ whole genome shotgun (WGS) entry which is preliminary data.</text>
</comment>
<keyword evidence="1" id="KW-0812">Transmembrane</keyword>
<organism evidence="3 4">
    <name type="scientific">Cupriavidus pampae</name>
    <dbReference type="NCBI Taxonomy" id="659251"/>
    <lineage>
        <taxon>Bacteria</taxon>
        <taxon>Pseudomonadati</taxon>
        <taxon>Pseudomonadota</taxon>
        <taxon>Betaproteobacteria</taxon>
        <taxon>Burkholderiales</taxon>
        <taxon>Burkholderiaceae</taxon>
        <taxon>Cupriavidus</taxon>
    </lineage>
</organism>
<sequence length="397" mass="43129">MTQPYSPMFLSPRVYSSPRWRPIRWIADPGKDVTPEIREALVGSLFGTLSIFYGGMLNTVLVALVITLHMRTAPFYGWLALETTICLARIVVMSIARRAGIARQPTPTDLHIALALAWAASVGVGTYLCVTRGDWLSAAMACLSAAAMCGGICFRNYGAPRMTTLMILLSLGPTCVGALVVGEPLFLLTLLQLPLYVASMSSASFRMNTMVVATMRSERENAHRARHDSLTGLLNRASLISEIREASNARMAAGRYLTLLYLDLDGFKPVNDSYGHGCGDELLVRVGARLRDAVPGRGQVYRIGGDEFVIMLRNESRESVQALAQQLLREIGASYELSGGLQVRLGVSIGIAHVRPEGQNADAILNMADRALYMAKAQGKGRYEFAAPEHEAAAGYN</sequence>
<keyword evidence="1" id="KW-1133">Transmembrane helix</keyword>
<dbReference type="SMART" id="SM00267">
    <property type="entry name" value="GGDEF"/>
    <property type="match status" value="1"/>
</dbReference>
<keyword evidence="4" id="KW-1185">Reference proteome</keyword>
<dbReference type="InterPro" id="IPR029787">
    <property type="entry name" value="Nucleotide_cyclase"/>
</dbReference>
<dbReference type="SUPFAM" id="SSF55073">
    <property type="entry name" value="Nucleotide cyclase"/>
    <property type="match status" value="1"/>
</dbReference>
<dbReference type="InterPro" id="IPR052163">
    <property type="entry name" value="DGC-Regulatory_Protein"/>
</dbReference>
<dbReference type="InterPro" id="IPR000160">
    <property type="entry name" value="GGDEF_dom"/>
</dbReference>
<dbReference type="CDD" id="cd01949">
    <property type="entry name" value="GGDEF"/>
    <property type="match status" value="1"/>
</dbReference>
<feature type="transmembrane region" description="Helical" evidence="1">
    <location>
        <begin position="75"/>
        <end position="96"/>
    </location>
</feature>
<evidence type="ECO:0000313" key="3">
    <source>
        <dbReference type="EMBL" id="CAG9185338.1"/>
    </source>
</evidence>
<feature type="domain" description="GGDEF" evidence="2">
    <location>
        <begin position="255"/>
        <end position="388"/>
    </location>
</feature>
<dbReference type="Pfam" id="PF00990">
    <property type="entry name" value="GGDEF"/>
    <property type="match status" value="1"/>
</dbReference>
<evidence type="ECO:0000256" key="1">
    <source>
        <dbReference type="SAM" id="Phobius"/>
    </source>
</evidence>
<dbReference type="PANTHER" id="PTHR46663:SF4">
    <property type="entry name" value="DIGUANYLATE CYCLASE DGCT-RELATED"/>
    <property type="match status" value="1"/>
</dbReference>
<feature type="transmembrane region" description="Helical" evidence="1">
    <location>
        <begin position="166"/>
        <end position="187"/>
    </location>
</feature>
<evidence type="ECO:0000259" key="2">
    <source>
        <dbReference type="PROSITE" id="PS50887"/>
    </source>
</evidence>
<feature type="transmembrane region" description="Helical" evidence="1">
    <location>
        <begin position="108"/>
        <end position="129"/>
    </location>
</feature>
<accession>A0ABM8XY60</accession>
<dbReference type="InterPro" id="IPR043128">
    <property type="entry name" value="Rev_trsase/Diguanyl_cyclase"/>
</dbReference>
<dbReference type="Gene3D" id="3.30.70.270">
    <property type="match status" value="1"/>
</dbReference>
<name>A0ABM8XY60_9BURK</name>
<gene>
    <name evidence="3" type="ORF">LMG32289_05923</name>
</gene>
<protein>
    <recommendedName>
        <fullName evidence="2">GGDEF domain-containing protein</fullName>
    </recommendedName>
</protein>
<dbReference type="PROSITE" id="PS50887">
    <property type="entry name" value="GGDEF"/>
    <property type="match status" value="1"/>
</dbReference>
<reference evidence="3 4" key="1">
    <citation type="submission" date="2021-08" db="EMBL/GenBank/DDBJ databases">
        <authorList>
            <person name="Peeters C."/>
        </authorList>
    </citation>
    <scope>NUCLEOTIDE SEQUENCE [LARGE SCALE GENOMIC DNA]</scope>
    <source>
        <strain evidence="3 4">LMG 32289</strain>
    </source>
</reference>
<feature type="transmembrane region" description="Helical" evidence="1">
    <location>
        <begin position="45"/>
        <end position="69"/>
    </location>
</feature>
<dbReference type="Proteomes" id="UP000706525">
    <property type="component" value="Unassembled WGS sequence"/>
</dbReference>
<dbReference type="NCBIfam" id="TIGR00254">
    <property type="entry name" value="GGDEF"/>
    <property type="match status" value="1"/>
</dbReference>
<feature type="transmembrane region" description="Helical" evidence="1">
    <location>
        <begin position="135"/>
        <end position="154"/>
    </location>
</feature>
<dbReference type="PANTHER" id="PTHR46663">
    <property type="entry name" value="DIGUANYLATE CYCLASE DGCT-RELATED"/>
    <property type="match status" value="1"/>
</dbReference>
<proteinExistence type="predicted"/>
<keyword evidence="1" id="KW-0472">Membrane</keyword>
<dbReference type="EMBL" id="CAJZAG010000014">
    <property type="protein sequence ID" value="CAG9185338.1"/>
    <property type="molecule type" value="Genomic_DNA"/>
</dbReference>